<proteinExistence type="predicted"/>
<gene>
    <name evidence="1" type="ORF">MNB_SV-15-558</name>
</gene>
<dbReference type="InterPro" id="IPR036322">
    <property type="entry name" value="WD40_repeat_dom_sf"/>
</dbReference>
<dbReference type="InterPro" id="IPR015943">
    <property type="entry name" value="WD40/YVTN_repeat-like_dom_sf"/>
</dbReference>
<dbReference type="EMBL" id="FRYL01000021">
    <property type="protein sequence ID" value="SHO80908.1"/>
    <property type="molecule type" value="Genomic_DNA"/>
</dbReference>
<reference evidence="1" key="1">
    <citation type="submission" date="2016-10" db="EMBL/GenBank/DDBJ databases">
        <authorList>
            <person name="de Groot N.N."/>
        </authorList>
    </citation>
    <scope>NUCLEOTIDE SEQUENCE</scope>
</reference>
<sequence length="319" mass="35750">MSSIQIINRLLLLLAFVTGLNAIEPTFIYKGSGGVTDLVYKNSKLYSATAEGKVDIYDTSSQKLIQTIEVPKIKDFIGDKVASKIYSVDIVDNKIMIVSQGRMGYRRVHIFQDDKLNEIISTNQSYTISKAKFINKDNLLIALLSNELILYNIPNSKAIYREQISASKFSNFALNEKKDRVVVADESGDLKIVAVKNGKIIKELKGQNVDNVFQVDYKQGLVITAGQDRRCAIYSTDGKIAYYKNGSFLIYSAGLSPSGYIGAFASDENNNITLFDTRSRSQLYKLGHHKATISVILFINENELFTANDSNEINYWKLK</sequence>
<dbReference type="Gene3D" id="2.130.10.10">
    <property type="entry name" value="YVTN repeat-like/Quinoprotein amine dehydrogenase"/>
    <property type="match status" value="2"/>
</dbReference>
<name>A0A1W1EJ59_9ZZZZ</name>
<dbReference type="AlphaFoldDB" id="A0A1W1EJ59"/>
<accession>A0A1W1EJ59</accession>
<organism evidence="1">
    <name type="scientific">hydrothermal vent metagenome</name>
    <dbReference type="NCBI Taxonomy" id="652676"/>
    <lineage>
        <taxon>unclassified sequences</taxon>
        <taxon>metagenomes</taxon>
        <taxon>ecological metagenomes</taxon>
    </lineage>
</organism>
<dbReference type="SUPFAM" id="SSF50978">
    <property type="entry name" value="WD40 repeat-like"/>
    <property type="match status" value="1"/>
</dbReference>
<evidence type="ECO:0000313" key="1">
    <source>
        <dbReference type="EMBL" id="SHO80908.1"/>
    </source>
</evidence>
<protein>
    <submittedName>
        <fullName evidence="1">Periplasmic nitrate reductase component NapL</fullName>
    </submittedName>
</protein>